<protein>
    <submittedName>
        <fullName evidence="2">YedE-related selenium metabolism membrane protein</fullName>
    </submittedName>
</protein>
<feature type="transmembrane region" description="Helical" evidence="1">
    <location>
        <begin position="283"/>
        <end position="306"/>
    </location>
</feature>
<feature type="transmembrane region" description="Helical" evidence="1">
    <location>
        <begin position="104"/>
        <end position="129"/>
    </location>
</feature>
<organism evidence="2 3">
    <name type="scientific">Mobilitalea sibirica</name>
    <dbReference type="NCBI Taxonomy" id="1462919"/>
    <lineage>
        <taxon>Bacteria</taxon>
        <taxon>Bacillati</taxon>
        <taxon>Bacillota</taxon>
        <taxon>Clostridia</taxon>
        <taxon>Lachnospirales</taxon>
        <taxon>Lachnospiraceae</taxon>
        <taxon>Mobilitalea</taxon>
    </lineage>
</organism>
<dbReference type="InterPro" id="IPR007272">
    <property type="entry name" value="Sulf_transp_TsuA/YedE"/>
</dbReference>
<gene>
    <name evidence="2" type="ORF">I5677_01935</name>
</gene>
<keyword evidence="1" id="KW-0472">Membrane</keyword>
<comment type="caution">
    <text evidence="2">The sequence shown here is derived from an EMBL/GenBank/DDBJ whole genome shotgun (WGS) entry which is preliminary data.</text>
</comment>
<feature type="transmembrane region" description="Helical" evidence="1">
    <location>
        <begin position="75"/>
        <end position="92"/>
    </location>
</feature>
<dbReference type="AlphaFoldDB" id="A0A8J7KRU7"/>
<dbReference type="EMBL" id="JAEAGR010000002">
    <property type="protein sequence ID" value="MBH1939651.1"/>
    <property type="molecule type" value="Genomic_DNA"/>
</dbReference>
<keyword evidence="1" id="KW-0812">Transmembrane</keyword>
<feature type="transmembrane region" description="Helical" evidence="1">
    <location>
        <begin position="21"/>
        <end position="37"/>
    </location>
</feature>
<proteinExistence type="predicted"/>
<dbReference type="Pfam" id="PF04143">
    <property type="entry name" value="Sulf_transp"/>
    <property type="match status" value="1"/>
</dbReference>
<evidence type="ECO:0000256" key="1">
    <source>
        <dbReference type="SAM" id="Phobius"/>
    </source>
</evidence>
<feature type="transmembrane region" description="Helical" evidence="1">
    <location>
        <begin position="351"/>
        <end position="371"/>
    </location>
</feature>
<dbReference type="RefSeq" id="WP_197659886.1">
    <property type="nucleotide sequence ID" value="NZ_JAEAGR010000002.1"/>
</dbReference>
<reference evidence="2" key="1">
    <citation type="submission" date="2020-12" db="EMBL/GenBank/DDBJ databases">
        <title>M. sibirica DSM 26468T genome.</title>
        <authorList>
            <person name="Thieme N."/>
            <person name="Rettenmaier R."/>
            <person name="Zverlov V."/>
            <person name="Liebl W."/>
        </authorList>
    </citation>
    <scope>NUCLEOTIDE SEQUENCE</scope>
    <source>
        <strain evidence="2">DSM 26468</strain>
    </source>
</reference>
<accession>A0A8J7KRU7</accession>
<name>A0A8J7KRU7_9FIRM</name>
<evidence type="ECO:0000313" key="3">
    <source>
        <dbReference type="Proteomes" id="UP000623269"/>
    </source>
</evidence>
<keyword evidence="1" id="KW-1133">Transmembrane helix</keyword>
<feature type="transmembrane region" description="Helical" evidence="1">
    <location>
        <begin position="318"/>
        <end position="339"/>
    </location>
</feature>
<dbReference type="InterPro" id="IPR026366">
    <property type="entry name" value="Seleno_YedE"/>
</dbReference>
<dbReference type="Proteomes" id="UP000623269">
    <property type="component" value="Unassembled WGS sequence"/>
</dbReference>
<feature type="transmembrane region" description="Helical" evidence="1">
    <location>
        <begin position="169"/>
        <end position="188"/>
    </location>
</feature>
<feature type="transmembrane region" description="Helical" evidence="1">
    <location>
        <begin position="246"/>
        <end position="271"/>
    </location>
</feature>
<dbReference type="NCBIfam" id="TIGR04112">
    <property type="entry name" value="seleno_YedE"/>
    <property type="match status" value="1"/>
</dbReference>
<evidence type="ECO:0000313" key="2">
    <source>
        <dbReference type="EMBL" id="MBH1939651.1"/>
    </source>
</evidence>
<keyword evidence="3" id="KW-1185">Reference proteome</keyword>
<feature type="transmembrane region" description="Helical" evidence="1">
    <location>
        <begin position="135"/>
        <end position="157"/>
    </location>
</feature>
<feature type="transmembrane region" description="Helical" evidence="1">
    <location>
        <begin position="208"/>
        <end position="225"/>
    </location>
</feature>
<sequence length="378" mass="40318">MNQNNKVNRNNKIVDYFGSRGFMIFVGCVIGFLAPVLHKLGNPDTGLCIACMERDLVGALGFHQAPGGQYIRPEIIGLVLGSTLSAIIFREFKARGGSAPMIRFFLGFFAMIGVLSFTGCPFGTILRLAEGNLNAMLALAGIIGGVFIGVLFIRGGFYLGRSTKTKTAAAFILPCIMVLLFILLVFNIRVNNLSAPFRSWHEPSSLNAPVLISLIAGLVIGFLAQRSRFCTIGGFRDIFLIKNAQYLFGLIAMLITAFLVNLLLGQFHVFFNNPIEPAGVVEYIWSLLGMVLAGLAFTMGGGCAGRQLFLSGEGDTDAAFFVIGMLCGAAVTYNFGLLGRPACGAVGDLSFLGNITVASGLAFCLAIGFTLRIGKGES</sequence>